<feature type="transmembrane region" description="Helical" evidence="5">
    <location>
        <begin position="110"/>
        <end position="126"/>
    </location>
</feature>
<dbReference type="AlphaFoldDB" id="A0A238YGG8"/>
<evidence type="ECO:0000259" key="6">
    <source>
        <dbReference type="Pfam" id="PF05154"/>
    </source>
</evidence>
<keyword evidence="4 5" id="KW-0472">Membrane</keyword>
<organism evidence="7 8">
    <name type="scientific">Methylobacillus rhizosphaerae</name>
    <dbReference type="NCBI Taxonomy" id="551994"/>
    <lineage>
        <taxon>Bacteria</taxon>
        <taxon>Pseudomonadati</taxon>
        <taxon>Pseudomonadota</taxon>
        <taxon>Betaproteobacteria</taxon>
        <taxon>Nitrosomonadales</taxon>
        <taxon>Methylophilaceae</taxon>
        <taxon>Methylobacillus</taxon>
    </lineage>
</organism>
<feature type="domain" description="TM2" evidence="6">
    <location>
        <begin position="130"/>
        <end position="176"/>
    </location>
</feature>
<dbReference type="InterPro" id="IPR007829">
    <property type="entry name" value="TM2"/>
</dbReference>
<evidence type="ECO:0000313" key="7">
    <source>
        <dbReference type="EMBL" id="SNR70160.1"/>
    </source>
</evidence>
<feature type="transmembrane region" description="Helical" evidence="5">
    <location>
        <begin position="12"/>
        <end position="32"/>
    </location>
</feature>
<evidence type="ECO:0000256" key="1">
    <source>
        <dbReference type="ARBA" id="ARBA00004141"/>
    </source>
</evidence>
<feature type="transmembrane region" description="Helical" evidence="5">
    <location>
        <begin position="38"/>
        <end position="61"/>
    </location>
</feature>
<keyword evidence="3 5" id="KW-1133">Transmembrane helix</keyword>
<evidence type="ECO:0000256" key="5">
    <source>
        <dbReference type="SAM" id="Phobius"/>
    </source>
</evidence>
<dbReference type="EMBL" id="FZOA01000002">
    <property type="protein sequence ID" value="SNR70160.1"/>
    <property type="molecule type" value="Genomic_DNA"/>
</dbReference>
<proteinExistence type="predicted"/>
<dbReference type="Proteomes" id="UP000198305">
    <property type="component" value="Unassembled WGS sequence"/>
</dbReference>
<gene>
    <name evidence="7" type="ORF">SAMN05192560_0579</name>
</gene>
<dbReference type="GO" id="GO:0016020">
    <property type="term" value="C:membrane"/>
    <property type="evidence" value="ECO:0007669"/>
    <property type="project" value="UniProtKB-SubCell"/>
</dbReference>
<dbReference type="Pfam" id="PF05154">
    <property type="entry name" value="TM2"/>
    <property type="match status" value="1"/>
</dbReference>
<comment type="subcellular location">
    <subcellularLocation>
        <location evidence="1">Membrane</location>
        <topology evidence="1">Multi-pass membrane protein</topology>
    </subcellularLocation>
</comment>
<keyword evidence="2 5" id="KW-0812">Transmembrane</keyword>
<feature type="transmembrane region" description="Helical" evidence="5">
    <location>
        <begin position="133"/>
        <end position="151"/>
    </location>
</feature>
<evidence type="ECO:0000256" key="4">
    <source>
        <dbReference type="ARBA" id="ARBA00023136"/>
    </source>
</evidence>
<keyword evidence="8" id="KW-1185">Reference proteome</keyword>
<name>A0A238YGG8_9PROT</name>
<sequence length="202" mass="22303">MKITNSMSDAIVSVIASGLLIGGFMFISQTYAQYLPAFLALSTLYFMVAALTVALVTRISGVTMPEVEIKAPVFTSLGRRPFAALAAFYLAIVSLIFAIMLFLAGHMARGWLFILAGYFITTLFVVPHFRKRTATAILAILFGWLGIHKFYLARNGWVYVLFFWTFIPTIVSVVEGMRYLLMSDETFAGKYTVQGSAAESTA</sequence>
<protein>
    <submittedName>
        <fullName evidence="7">TM2 domain-containing protein</fullName>
    </submittedName>
</protein>
<evidence type="ECO:0000256" key="2">
    <source>
        <dbReference type="ARBA" id="ARBA00022692"/>
    </source>
</evidence>
<reference evidence="8" key="1">
    <citation type="submission" date="2017-06" db="EMBL/GenBank/DDBJ databases">
        <authorList>
            <person name="Varghese N."/>
            <person name="Submissions S."/>
        </authorList>
    </citation>
    <scope>NUCLEOTIDE SEQUENCE [LARGE SCALE GENOMIC DNA]</scope>
    <source>
        <strain evidence="8">Ca-68</strain>
    </source>
</reference>
<feature type="transmembrane region" description="Helical" evidence="5">
    <location>
        <begin position="157"/>
        <end position="181"/>
    </location>
</feature>
<feature type="transmembrane region" description="Helical" evidence="5">
    <location>
        <begin position="82"/>
        <end position="104"/>
    </location>
</feature>
<evidence type="ECO:0000256" key="3">
    <source>
        <dbReference type="ARBA" id="ARBA00022989"/>
    </source>
</evidence>
<accession>A0A238YGG8</accession>
<evidence type="ECO:0000313" key="8">
    <source>
        <dbReference type="Proteomes" id="UP000198305"/>
    </source>
</evidence>